<evidence type="ECO:0000313" key="2">
    <source>
        <dbReference type="Proteomes" id="UP000271098"/>
    </source>
</evidence>
<gene>
    <name evidence="1" type="ORF">GPUH_LOCUS18156</name>
</gene>
<name>A0A183EB16_9BILA</name>
<proteinExistence type="predicted"/>
<dbReference type="AlphaFoldDB" id="A0A183EB16"/>
<evidence type="ECO:0000313" key="1">
    <source>
        <dbReference type="EMBL" id="VDN31160.1"/>
    </source>
</evidence>
<sequence>MGFSVVQNLDFAANRKLVIGGALWHCLPSFSFRSSVDSANIVIGSTSLAQSSSLTIPSCPPYPEMAKKSEMMGSAV</sequence>
<dbReference type="EMBL" id="UYRT01086300">
    <property type="protein sequence ID" value="VDN31160.1"/>
    <property type="molecule type" value="Genomic_DNA"/>
</dbReference>
<evidence type="ECO:0000313" key="3">
    <source>
        <dbReference type="WBParaSite" id="GPUH_0001818201-mRNA-1"/>
    </source>
</evidence>
<reference evidence="1 2" key="2">
    <citation type="submission" date="2018-11" db="EMBL/GenBank/DDBJ databases">
        <authorList>
            <consortium name="Pathogen Informatics"/>
        </authorList>
    </citation>
    <scope>NUCLEOTIDE SEQUENCE [LARGE SCALE GENOMIC DNA]</scope>
</reference>
<reference evidence="3" key="1">
    <citation type="submission" date="2016-06" db="UniProtKB">
        <authorList>
            <consortium name="WormBaseParasite"/>
        </authorList>
    </citation>
    <scope>IDENTIFICATION</scope>
</reference>
<organism evidence="3">
    <name type="scientific">Gongylonema pulchrum</name>
    <dbReference type="NCBI Taxonomy" id="637853"/>
    <lineage>
        <taxon>Eukaryota</taxon>
        <taxon>Metazoa</taxon>
        <taxon>Ecdysozoa</taxon>
        <taxon>Nematoda</taxon>
        <taxon>Chromadorea</taxon>
        <taxon>Rhabditida</taxon>
        <taxon>Spirurina</taxon>
        <taxon>Spiruromorpha</taxon>
        <taxon>Spiruroidea</taxon>
        <taxon>Gongylonematidae</taxon>
        <taxon>Gongylonema</taxon>
    </lineage>
</organism>
<keyword evidence="2" id="KW-1185">Reference proteome</keyword>
<dbReference type="WBParaSite" id="GPUH_0001818201-mRNA-1">
    <property type="protein sequence ID" value="GPUH_0001818201-mRNA-1"/>
    <property type="gene ID" value="GPUH_0001818201"/>
</dbReference>
<dbReference type="Proteomes" id="UP000271098">
    <property type="component" value="Unassembled WGS sequence"/>
</dbReference>
<accession>A0A183EB16</accession>
<protein>
    <submittedName>
        <fullName evidence="1 3">Uncharacterized protein</fullName>
    </submittedName>
</protein>